<protein>
    <submittedName>
        <fullName evidence="1">Uncharacterized protein</fullName>
    </submittedName>
</protein>
<sequence length="37" mass="4378">MIQQPPVKNKLEFIIKDFCDEIYCLTSLDAFQGFLLR</sequence>
<dbReference type="PATRIC" id="fig|1339315.3.peg.361"/>
<dbReference type="Proteomes" id="UP000020529">
    <property type="component" value="Unassembled WGS sequence"/>
</dbReference>
<gene>
    <name evidence="1" type="ORF">M124_4413</name>
</gene>
<reference evidence="1 2" key="1">
    <citation type="submission" date="2014-02" db="EMBL/GenBank/DDBJ databases">
        <authorList>
            <person name="Sears C."/>
            <person name="Carroll K."/>
            <person name="Sack B.R."/>
            <person name="Qadri F."/>
            <person name="Myers L.L."/>
            <person name="Chung G.-T."/>
            <person name="Escheverria P."/>
            <person name="Fraser C.M."/>
            <person name="Sadzewicz L."/>
            <person name="Shefchek K.A."/>
            <person name="Tallon L."/>
            <person name="Das S.P."/>
            <person name="Daugherty S."/>
            <person name="Mongodin E.F."/>
        </authorList>
    </citation>
    <scope>NUCLEOTIDE SEQUENCE [LARGE SCALE GENOMIC DNA]</scope>
    <source>
        <strain evidence="2">3988T(B)14</strain>
    </source>
</reference>
<organism evidence="1 2">
    <name type="scientific">Bacteroides fragilis str. 3988T(B)14</name>
    <dbReference type="NCBI Taxonomy" id="1339315"/>
    <lineage>
        <taxon>Bacteria</taxon>
        <taxon>Pseudomonadati</taxon>
        <taxon>Bacteroidota</taxon>
        <taxon>Bacteroidia</taxon>
        <taxon>Bacteroidales</taxon>
        <taxon>Bacteroidaceae</taxon>
        <taxon>Bacteroides</taxon>
    </lineage>
</organism>
<evidence type="ECO:0000313" key="1">
    <source>
        <dbReference type="EMBL" id="EXY76705.1"/>
    </source>
</evidence>
<dbReference type="EMBL" id="JGCY01000112">
    <property type="protein sequence ID" value="EXY76705.1"/>
    <property type="molecule type" value="Genomic_DNA"/>
</dbReference>
<proteinExistence type="predicted"/>
<dbReference type="AlphaFoldDB" id="A0A015W8B3"/>
<evidence type="ECO:0000313" key="2">
    <source>
        <dbReference type="Proteomes" id="UP000020529"/>
    </source>
</evidence>
<name>A0A015W8B3_BACFG</name>
<accession>A0A015W8B3</accession>
<comment type="caution">
    <text evidence="1">The sequence shown here is derived from an EMBL/GenBank/DDBJ whole genome shotgun (WGS) entry which is preliminary data.</text>
</comment>